<dbReference type="Gene3D" id="3.40.50.2000">
    <property type="entry name" value="Glycogen Phosphorylase B"/>
    <property type="match status" value="2"/>
</dbReference>
<dbReference type="GO" id="GO:0009103">
    <property type="term" value="P:lipopolysaccharide biosynthetic process"/>
    <property type="evidence" value="ECO:0007669"/>
    <property type="project" value="TreeGrafter"/>
</dbReference>
<keyword evidence="1 3" id="KW-0808">Transferase</keyword>
<evidence type="ECO:0000256" key="1">
    <source>
        <dbReference type="ARBA" id="ARBA00022679"/>
    </source>
</evidence>
<feature type="domain" description="Glycosyltransferase subfamily 4-like N-terminal" evidence="2">
    <location>
        <begin position="106"/>
        <end position="209"/>
    </location>
</feature>
<comment type="caution">
    <text evidence="3">The sequence shown here is derived from an EMBL/GenBank/DDBJ whole genome shotgun (WGS) entry which is preliminary data.</text>
</comment>
<proteinExistence type="predicted"/>
<dbReference type="Pfam" id="PF13692">
    <property type="entry name" value="Glyco_trans_1_4"/>
    <property type="match status" value="1"/>
</dbReference>
<dbReference type="Pfam" id="PF13439">
    <property type="entry name" value="Glyco_transf_4"/>
    <property type="match status" value="1"/>
</dbReference>
<sequence>MMRKILVLNIFPTVFPPATGGTLRYFHIYNELSHYYEITLLSQTNSKKGKVIKYSSSFREFKVEKDPLYSQIRQKLHNAASGYELPLITYLELANYPALYKKYFEKLYQTSDIIIHETPYLLDYDFHFNKDQKPRIYNSHNHDYSLAKQIWKDGKAREYLPRLYEAEQRLTSHADLIYATSAAEREEFIKDYRLDPQKIMLAPNGINPDEWLPRRKKPAGRPKALFIGADYPPNIQAVKFIIMQLADKCRDIDFIIAGGCCRPFQELKKNNVKLLGRVQHKKKLKLFAEADIAINPMFSGAGVNLKTLEFLSAGIPLFSTLCGVRGLELIDRKHYIHAEAEDFADKLNQFSCRHKFIEEIAACGQKHINSRFSWKSIAKKIHNDIEEIFSV</sequence>
<dbReference type="OrthoDB" id="9802525at2"/>
<keyword evidence="4" id="KW-1185">Reference proteome</keyword>
<dbReference type="EMBL" id="WBOS01000003">
    <property type="protein sequence ID" value="KAB2336614.1"/>
    <property type="molecule type" value="Genomic_DNA"/>
</dbReference>
<dbReference type="InterPro" id="IPR028098">
    <property type="entry name" value="Glyco_trans_4-like_N"/>
</dbReference>
<dbReference type="SUPFAM" id="SSF53756">
    <property type="entry name" value="UDP-Glycosyltransferase/glycogen phosphorylase"/>
    <property type="match status" value="1"/>
</dbReference>
<accession>A0A6L3V5V7</accession>
<dbReference type="PANTHER" id="PTHR46401">
    <property type="entry name" value="GLYCOSYLTRANSFERASE WBBK-RELATED"/>
    <property type="match status" value="1"/>
</dbReference>
<gene>
    <name evidence="3" type="ORF">F7731_09625</name>
</gene>
<evidence type="ECO:0000313" key="4">
    <source>
        <dbReference type="Proteomes" id="UP000481030"/>
    </source>
</evidence>
<evidence type="ECO:0000313" key="3">
    <source>
        <dbReference type="EMBL" id="KAB2336614.1"/>
    </source>
</evidence>
<dbReference type="GO" id="GO:0016757">
    <property type="term" value="F:glycosyltransferase activity"/>
    <property type="evidence" value="ECO:0007669"/>
    <property type="project" value="TreeGrafter"/>
</dbReference>
<name>A0A6L3V5V7_9BACI</name>
<dbReference type="PANTHER" id="PTHR46401:SF2">
    <property type="entry name" value="GLYCOSYLTRANSFERASE WBBK-RELATED"/>
    <property type="match status" value="1"/>
</dbReference>
<evidence type="ECO:0000259" key="2">
    <source>
        <dbReference type="Pfam" id="PF13439"/>
    </source>
</evidence>
<dbReference type="CDD" id="cd03801">
    <property type="entry name" value="GT4_PimA-like"/>
    <property type="match status" value="1"/>
</dbReference>
<organism evidence="3 4">
    <name type="scientific">Cytobacillus depressus</name>
    <dbReference type="NCBI Taxonomy" id="1602942"/>
    <lineage>
        <taxon>Bacteria</taxon>
        <taxon>Bacillati</taxon>
        <taxon>Bacillota</taxon>
        <taxon>Bacilli</taxon>
        <taxon>Bacillales</taxon>
        <taxon>Bacillaceae</taxon>
        <taxon>Cytobacillus</taxon>
    </lineage>
</organism>
<reference evidence="3 4" key="1">
    <citation type="journal article" date="2016" name="Antonie Van Leeuwenhoek">
        <title>Bacillus depressus sp. nov., isolated from soil of a sunflower field.</title>
        <authorList>
            <person name="Wei X."/>
            <person name="Xin D."/>
            <person name="Xin Y."/>
            <person name="Zhang H."/>
            <person name="Wang T."/>
            <person name="Zhang J."/>
        </authorList>
    </citation>
    <scope>NUCLEOTIDE SEQUENCE [LARGE SCALE GENOMIC DNA]</scope>
    <source>
        <strain evidence="3 4">BZ1</strain>
    </source>
</reference>
<dbReference type="Proteomes" id="UP000481030">
    <property type="component" value="Unassembled WGS sequence"/>
</dbReference>
<dbReference type="AlphaFoldDB" id="A0A6L3V5V7"/>
<protein>
    <submittedName>
        <fullName evidence="3">Glycosyltransferase family 4 protein</fullName>
    </submittedName>
</protein>